<gene>
    <name evidence="2" type="ORF">C5O19_08270</name>
</gene>
<name>A0A2S7IPQ7_9BACT</name>
<evidence type="ECO:0000313" key="2">
    <source>
        <dbReference type="EMBL" id="PQA59618.1"/>
    </source>
</evidence>
<organism evidence="2 3">
    <name type="scientific">Siphonobacter curvatus</name>
    <dbReference type="NCBI Taxonomy" id="2094562"/>
    <lineage>
        <taxon>Bacteria</taxon>
        <taxon>Pseudomonadati</taxon>
        <taxon>Bacteroidota</taxon>
        <taxon>Cytophagia</taxon>
        <taxon>Cytophagales</taxon>
        <taxon>Cytophagaceae</taxon>
        <taxon>Siphonobacter</taxon>
    </lineage>
</organism>
<dbReference type="Proteomes" id="UP000239590">
    <property type="component" value="Unassembled WGS sequence"/>
</dbReference>
<dbReference type="PANTHER" id="PTHR43179:SF7">
    <property type="entry name" value="RHAMNOSYLTRANSFERASE WBBL"/>
    <property type="match status" value="1"/>
</dbReference>
<dbReference type="OrthoDB" id="9771846at2"/>
<dbReference type="EMBL" id="PTRA01000001">
    <property type="protein sequence ID" value="PQA59618.1"/>
    <property type="molecule type" value="Genomic_DNA"/>
</dbReference>
<accession>A0A2S7IPQ7</accession>
<dbReference type="PANTHER" id="PTHR43179">
    <property type="entry name" value="RHAMNOSYLTRANSFERASE WBBL"/>
    <property type="match status" value="1"/>
</dbReference>
<comment type="caution">
    <text evidence="2">The sequence shown here is derived from an EMBL/GenBank/DDBJ whole genome shotgun (WGS) entry which is preliminary data.</text>
</comment>
<evidence type="ECO:0000313" key="3">
    <source>
        <dbReference type="Proteomes" id="UP000239590"/>
    </source>
</evidence>
<sequence>MHHPSISIILLNYNTSQLTLHCVESIRNHTQWPNYEIVVVDNNSRYEDYLKLEPLRDIPNLTLVRSRINLGFSGGNMMGVQYADPETDYYYFLNNDCLLLNDVCTILATFMEQHPNAGIVGAQMFKPNRELRYSFGYFPSLGLKYLGHGFMKWYRPEQHPALKAYQEPLEVPFIMGSTLFIRATDFREVSGFDITHFLYVEEEDLARKMHAIGKVLYLVPEAEYIHLEGQSTAPCYEIIREYHISLFHYFRKHHSYPAVVLFQLFYAFKNGKKFYKHRNFSRLALFILKGCPMGESLRYRQKISIQ</sequence>
<evidence type="ECO:0000259" key="1">
    <source>
        <dbReference type="Pfam" id="PF00535"/>
    </source>
</evidence>
<dbReference type="GO" id="GO:0016740">
    <property type="term" value="F:transferase activity"/>
    <property type="evidence" value="ECO:0007669"/>
    <property type="project" value="UniProtKB-KW"/>
</dbReference>
<dbReference type="AlphaFoldDB" id="A0A2S7IPQ7"/>
<dbReference type="Gene3D" id="3.90.550.10">
    <property type="entry name" value="Spore Coat Polysaccharide Biosynthesis Protein SpsA, Chain A"/>
    <property type="match status" value="1"/>
</dbReference>
<protein>
    <submittedName>
        <fullName evidence="2">Glycosyltransferase family 2 protein</fullName>
    </submittedName>
</protein>
<dbReference type="InterPro" id="IPR029044">
    <property type="entry name" value="Nucleotide-diphossugar_trans"/>
</dbReference>
<dbReference type="InterPro" id="IPR001173">
    <property type="entry name" value="Glyco_trans_2-like"/>
</dbReference>
<dbReference type="Pfam" id="PF00535">
    <property type="entry name" value="Glycos_transf_2"/>
    <property type="match status" value="1"/>
</dbReference>
<proteinExistence type="predicted"/>
<keyword evidence="3" id="KW-1185">Reference proteome</keyword>
<dbReference type="RefSeq" id="WP_102199865.1">
    <property type="nucleotide sequence ID" value="NZ_PTRA01000001.1"/>
</dbReference>
<keyword evidence="2" id="KW-0808">Transferase</keyword>
<feature type="domain" description="Glycosyltransferase 2-like" evidence="1">
    <location>
        <begin position="7"/>
        <end position="178"/>
    </location>
</feature>
<dbReference type="SUPFAM" id="SSF53448">
    <property type="entry name" value="Nucleotide-diphospho-sugar transferases"/>
    <property type="match status" value="1"/>
</dbReference>
<reference evidence="3" key="1">
    <citation type="submission" date="2018-02" db="EMBL/GenBank/DDBJ databases">
        <title>Genome sequencing of Solimonas sp. HR-BB.</title>
        <authorList>
            <person name="Lee Y."/>
            <person name="Jeon C.O."/>
        </authorList>
    </citation>
    <scope>NUCLEOTIDE SEQUENCE [LARGE SCALE GENOMIC DNA]</scope>
    <source>
        <strain evidence="3">HR-U</strain>
    </source>
</reference>